<dbReference type="NCBIfam" id="TIGR03798">
    <property type="entry name" value="leader_Nif11"/>
    <property type="match status" value="1"/>
</dbReference>
<dbReference type="InterPro" id="IPR012903">
    <property type="entry name" value="Nif11"/>
</dbReference>
<evidence type="ECO:0000313" key="2">
    <source>
        <dbReference type="EMBL" id="ACE04175.1"/>
    </source>
</evidence>
<dbReference type="Pfam" id="PF07862">
    <property type="entry name" value="Nif11"/>
    <property type="match status" value="1"/>
</dbReference>
<proteinExistence type="predicted"/>
<gene>
    <name evidence="2" type="ordered locus">Cphamn1_1243</name>
</gene>
<protein>
    <recommendedName>
        <fullName evidence="1">Nif11 domain-containing protein</fullName>
    </recommendedName>
</protein>
<organism evidence="2">
    <name type="scientific">Chlorobium phaeobacteroides (strain BS1)</name>
    <dbReference type="NCBI Taxonomy" id="331678"/>
    <lineage>
        <taxon>Bacteria</taxon>
        <taxon>Pseudomonadati</taxon>
        <taxon>Chlorobiota</taxon>
        <taxon>Chlorobiia</taxon>
        <taxon>Chlorobiales</taxon>
        <taxon>Chlorobiaceae</taxon>
        <taxon>Chlorobium/Pelodictyon group</taxon>
        <taxon>Chlorobium</taxon>
    </lineage>
</organism>
<dbReference type="HOGENOM" id="CLU_158613_3_0_10"/>
<dbReference type="KEGG" id="cpb:Cphamn1_1243"/>
<dbReference type="AlphaFoldDB" id="B3EQZ4"/>
<name>B3EQZ4_CHLPB</name>
<reference evidence="2" key="1">
    <citation type="submission" date="2008-06" db="EMBL/GenBank/DDBJ databases">
        <title>Complete sequence of Chlorobium phaeobacteroides BS1.</title>
        <authorList>
            <consortium name="US DOE Joint Genome Institute"/>
            <person name="Lucas S."/>
            <person name="Copeland A."/>
            <person name="Lapidus A."/>
            <person name="Glavina del Rio T."/>
            <person name="Dalin E."/>
            <person name="Tice H."/>
            <person name="Bruce D."/>
            <person name="Goodwin L."/>
            <person name="Pitluck S."/>
            <person name="Schmutz J."/>
            <person name="Larimer F."/>
            <person name="Land M."/>
            <person name="Hauser L."/>
            <person name="Kyrpides N."/>
            <person name="Ovchinnikova G."/>
            <person name="Li T."/>
            <person name="Liu Z."/>
            <person name="Zhao F."/>
            <person name="Overmann J."/>
            <person name="Bryant D.A."/>
            <person name="Richardson P."/>
        </authorList>
    </citation>
    <scope>NUCLEOTIDE SEQUENCE [LARGE SCALE GENOMIC DNA]</scope>
    <source>
        <strain evidence="2">BS1</strain>
    </source>
</reference>
<dbReference type="InterPro" id="IPR022516">
    <property type="entry name" value="CHP03798_Ocin"/>
</dbReference>
<sequence length="87" mass="9613">MSVASAKEFLEKITSDDAFRHDLISALAKFRTELVTQAGFEFNEQELDEAKSQLSSGTLGQVPGWFCDIEESGKPYKGRKCGGGVWH</sequence>
<accession>B3EQZ4</accession>
<dbReference type="STRING" id="331678.Cphamn1_1243"/>
<dbReference type="OrthoDB" id="595228at2"/>
<feature type="domain" description="Nif11" evidence="1">
    <location>
        <begin position="1"/>
        <end position="47"/>
    </location>
</feature>
<dbReference type="EMBL" id="CP001101">
    <property type="protein sequence ID" value="ACE04175.1"/>
    <property type="molecule type" value="Genomic_DNA"/>
</dbReference>
<evidence type="ECO:0000259" key="1">
    <source>
        <dbReference type="Pfam" id="PF07862"/>
    </source>
</evidence>